<feature type="non-terminal residue" evidence="1">
    <location>
        <position position="123"/>
    </location>
</feature>
<accession>A0AAV7NW19</accession>
<reference evidence="1" key="1">
    <citation type="journal article" date="2022" name="bioRxiv">
        <title>Sequencing and chromosome-scale assembly of the giantPleurodeles waltlgenome.</title>
        <authorList>
            <person name="Brown T."/>
            <person name="Elewa A."/>
            <person name="Iarovenko S."/>
            <person name="Subramanian E."/>
            <person name="Araus A.J."/>
            <person name="Petzold A."/>
            <person name="Susuki M."/>
            <person name="Suzuki K.-i.T."/>
            <person name="Hayashi T."/>
            <person name="Toyoda A."/>
            <person name="Oliveira C."/>
            <person name="Osipova E."/>
            <person name="Leigh N.D."/>
            <person name="Simon A."/>
            <person name="Yun M.H."/>
        </authorList>
    </citation>
    <scope>NUCLEOTIDE SEQUENCE</scope>
    <source>
        <strain evidence="1">20211129_DDA</strain>
        <tissue evidence="1">Liver</tissue>
    </source>
</reference>
<evidence type="ECO:0000313" key="1">
    <source>
        <dbReference type="EMBL" id="KAJ1118997.1"/>
    </source>
</evidence>
<evidence type="ECO:0000313" key="2">
    <source>
        <dbReference type="Proteomes" id="UP001066276"/>
    </source>
</evidence>
<protein>
    <submittedName>
        <fullName evidence="1">Uncharacterized protein</fullName>
    </submittedName>
</protein>
<sequence length="123" mass="13577">ELSAGDCHAPFHPRSSEQWSACVFFHPFGQELRAAVCMCIFSYLRTGTQCSGLHVHIFIPSDRSSEQQSACAYFHPFGQQLSAAVCICIFSSLRTAAQCRGLHMHPFILGAQSSGLHVLFFIP</sequence>
<keyword evidence="2" id="KW-1185">Reference proteome</keyword>
<dbReference type="EMBL" id="JANPWB010000012">
    <property type="protein sequence ID" value="KAJ1118997.1"/>
    <property type="molecule type" value="Genomic_DNA"/>
</dbReference>
<organism evidence="1 2">
    <name type="scientific">Pleurodeles waltl</name>
    <name type="common">Iberian ribbed newt</name>
    <dbReference type="NCBI Taxonomy" id="8319"/>
    <lineage>
        <taxon>Eukaryota</taxon>
        <taxon>Metazoa</taxon>
        <taxon>Chordata</taxon>
        <taxon>Craniata</taxon>
        <taxon>Vertebrata</taxon>
        <taxon>Euteleostomi</taxon>
        <taxon>Amphibia</taxon>
        <taxon>Batrachia</taxon>
        <taxon>Caudata</taxon>
        <taxon>Salamandroidea</taxon>
        <taxon>Salamandridae</taxon>
        <taxon>Pleurodelinae</taxon>
        <taxon>Pleurodeles</taxon>
    </lineage>
</organism>
<feature type="non-terminal residue" evidence="1">
    <location>
        <position position="1"/>
    </location>
</feature>
<dbReference type="Proteomes" id="UP001066276">
    <property type="component" value="Chromosome 8"/>
</dbReference>
<name>A0AAV7NW19_PLEWA</name>
<gene>
    <name evidence="1" type="ORF">NDU88_007183</name>
</gene>
<proteinExistence type="predicted"/>
<comment type="caution">
    <text evidence="1">The sequence shown here is derived from an EMBL/GenBank/DDBJ whole genome shotgun (WGS) entry which is preliminary data.</text>
</comment>
<dbReference type="AlphaFoldDB" id="A0AAV7NW19"/>